<keyword evidence="7" id="KW-0464">Manganese</keyword>
<dbReference type="PROSITE" id="PS50887">
    <property type="entry name" value="GGDEF"/>
    <property type="match status" value="1"/>
</dbReference>
<evidence type="ECO:0000259" key="9">
    <source>
        <dbReference type="PROSITE" id="PS50887"/>
    </source>
</evidence>
<keyword evidence="11" id="KW-1185">Reference proteome</keyword>
<keyword evidence="5 6" id="KW-0472">Membrane</keyword>
<dbReference type="Pfam" id="PF21370">
    <property type="entry name" value="PAS_GdpP"/>
    <property type="match status" value="1"/>
</dbReference>
<dbReference type="FunFam" id="3.90.1640.10:FF:000002">
    <property type="entry name" value="Cyclic-di-AMP phosphodiesterase"/>
    <property type="match status" value="1"/>
</dbReference>
<comment type="function">
    <text evidence="6">Has phosphodiesterase (PDE) activity against cyclic-di-AMP (c-di-AMP).</text>
</comment>
<dbReference type="Pfam" id="PF02272">
    <property type="entry name" value="DHHA1"/>
    <property type="match status" value="1"/>
</dbReference>
<dbReference type="PIRSF" id="PIRSF026583">
    <property type="entry name" value="YybT"/>
    <property type="match status" value="1"/>
</dbReference>
<dbReference type="RefSeq" id="WP_311454211.1">
    <property type="nucleotide sequence ID" value="NZ_WJQS01000008.1"/>
</dbReference>
<dbReference type="GO" id="GO:0003676">
    <property type="term" value="F:nucleic acid binding"/>
    <property type="evidence" value="ECO:0007669"/>
    <property type="project" value="UniProtKB-UniRule"/>
</dbReference>
<protein>
    <recommendedName>
        <fullName evidence="6">Cyclic-di-AMP phosphodiesterase</fullName>
        <ecNumber evidence="6">3.1.4.-</ecNumber>
    </recommendedName>
</protein>
<evidence type="ECO:0000256" key="3">
    <source>
        <dbReference type="ARBA" id="ARBA00022692"/>
    </source>
</evidence>
<evidence type="ECO:0000313" key="11">
    <source>
        <dbReference type="Proteomes" id="UP000430975"/>
    </source>
</evidence>
<evidence type="ECO:0000256" key="6">
    <source>
        <dbReference type="PIRNR" id="PIRNR026583"/>
    </source>
</evidence>
<comment type="similarity">
    <text evidence="6">Belongs to the GdpP/PdeA phosphodiesterase family.</text>
</comment>
<dbReference type="Gene3D" id="3.90.1640.10">
    <property type="entry name" value="inorganic pyrophosphatase (n-terminal core)"/>
    <property type="match status" value="1"/>
</dbReference>
<feature type="binding site" evidence="7">
    <location>
        <position position="359"/>
    </location>
    <ligand>
        <name>Mn(2+)</name>
        <dbReference type="ChEBI" id="CHEBI:29035"/>
        <label>1</label>
    </ligand>
</feature>
<feature type="binding site" evidence="7">
    <location>
        <position position="457"/>
    </location>
    <ligand>
        <name>Mn(2+)</name>
        <dbReference type="ChEBI" id="CHEBI:29035"/>
        <label>2</label>
    </ligand>
</feature>
<keyword evidence="2 6" id="KW-1003">Cell membrane</keyword>
<dbReference type="InterPro" id="IPR014528">
    <property type="entry name" value="GdpP/PdeA"/>
</dbReference>
<dbReference type="AlphaFoldDB" id="A0A6I2GL85"/>
<proteinExistence type="inferred from homology"/>
<comment type="cofactor">
    <cofactor evidence="7">
        <name>Mn(2+)</name>
        <dbReference type="ChEBI" id="CHEBI:29035"/>
    </cofactor>
    <text evidence="7">For phosphodiesterase activity, probably binds 2 Mn(2+) per subunit.</text>
</comment>
<dbReference type="EMBL" id="WJQS01000008">
    <property type="protein sequence ID" value="MRI86039.1"/>
    <property type="molecule type" value="Genomic_DNA"/>
</dbReference>
<dbReference type="SUPFAM" id="SSF64182">
    <property type="entry name" value="DHH phosphoesterases"/>
    <property type="match status" value="1"/>
</dbReference>
<dbReference type="Gene3D" id="3.30.450.20">
    <property type="entry name" value="PAS domain"/>
    <property type="match status" value="1"/>
</dbReference>
<feature type="transmembrane region" description="Helical" evidence="8">
    <location>
        <begin position="46"/>
        <end position="67"/>
    </location>
</feature>
<feature type="transmembrane region" description="Helical" evidence="8">
    <location>
        <begin position="21"/>
        <end position="40"/>
    </location>
</feature>
<dbReference type="InterPro" id="IPR049553">
    <property type="entry name" value="GdpP-like_PAS"/>
</dbReference>
<reference evidence="10 11" key="1">
    <citation type="submission" date="2019-11" db="EMBL/GenBank/DDBJ databases">
        <title>Characterisation of Fundicoccus ignavus gen. nov. sp. nov., a novel genus of the family Aerococcaceae isolated from bulk tank milk.</title>
        <authorList>
            <person name="Siebert A."/>
            <person name="Huptas C."/>
            <person name="Wenning M."/>
            <person name="Scherer S."/>
            <person name="Doll E.V."/>
        </authorList>
    </citation>
    <scope>NUCLEOTIDE SEQUENCE [LARGE SCALE GENOMIC DNA]</scope>
    <source>
        <strain evidence="10 11">WS4759</strain>
    </source>
</reference>
<dbReference type="InterPro" id="IPR000160">
    <property type="entry name" value="GGDEF_dom"/>
</dbReference>
<dbReference type="InterPro" id="IPR003156">
    <property type="entry name" value="DHHA1_dom"/>
</dbReference>
<dbReference type="InterPro" id="IPR051319">
    <property type="entry name" value="Oligoribo/pAp-PDE_c-di-AMP_PDE"/>
</dbReference>
<dbReference type="Proteomes" id="UP000430975">
    <property type="component" value="Unassembled WGS sequence"/>
</dbReference>
<dbReference type="EC" id="3.1.4.-" evidence="6"/>
<dbReference type="GO" id="GO:0046872">
    <property type="term" value="F:metal ion binding"/>
    <property type="evidence" value="ECO:0007669"/>
    <property type="project" value="UniProtKB-KW"/>
</dbReference>
<sequence length="675" mass="77276">MITKEKIQKFFEVFNSLEISWQLYSLAFAYLIITLIAIVLKWQIGMLLLLLLAAIVIFGLFNFNNFFKDFSMVANRLSNLAKIAEEDSLYKSPIAVIIYDTNQRINWINPALHQVFDAKDILGKSIMSLDEEFVEALKLDSSQEWVTIRLEKSFYKLMHQPNRRAIYLLDTTEENKIREDKQFDQIVFGYLFLDDYDELIQSMDDNQAAKFDSELLNDLNNWTNQHHIYLKRLDEEKFLLLFNKLILDELENEKFKTFEAIREKNHLKNIPISISLGIAYSQIERYQLNDLAEQAQLNLDLALGRGGDQIVVRSQDGKARFYGGKTNPTEKRTNIRSKLVFQALVNSIEQAEKVIISGHKYPDMDSIGSAIGLYRIVKHLGKECRIIVNEEEFNHDIVQLLEMPQIKNEKHLMFVNEQTALEIRTDNTLIVLVDHHKPSLSEAEALIDGHDTVIIDHHRRSEEFPKQTVLTYIEPYASSTSELVTEFFMYTGSNLEALNKFEATAMLAGIIVDTNNFSLRTGSRTFDAASYLKSRGADTAQINRMLKEDLETVKRRNHLIEKSVYLSEGYVVSCGEEEIVYDTITAAQSADEMLGLKDVEASFVIYKRSDEKVGISARSLGTINVQIIMEKLGGGGHLSNAAVQLKDKTIEEAYELLLSKLDIDTGRNLNESHTT</sequence>
<organism evidence="10 11">
    <name type="scientific">Fundicoccus ignavus</name>
    <dbReference type="NCBI Taxonomy" id="2664442"/>
    <lineage>
        <taxon>Bacteria</taxon>
        <taxon>Bacillati</taxon>
        <taxon>Bacillota</taxon>
        <taxon>Bacilli</taxon>
        <taxon>Lactobacillales</taxon>
        <taxon>Aerococcaceae</taxon>
        <taxon>Fundicoccus</taxon>
    </lineage>
</organism>
<accession>A0A6I2GL85</accession>
<comment type="caution">
    <text evidence="10">The sequence shown here is derived from an EMBL/GenBank/DDBJ whole genome shotgun (WGS) entry which is preliminary data.</text>
</comment>
<feature type="binding site" evidence="7">
    <location>
        <position position="513"/>
    </location>
    <ligand>
        <name>Mn(2+)</name>
        <dbReference type="ChEBI" id="CHEBI:29035"/>
        <label>2</label>
    </ligand>
</feature>
<dbReference type="GO" id="GO:0005886">
    <property type="term" value="C:plasma membrane"/>
    <property type="evidence" value="ECO:0007669"/>
    <property type="project" value="UniProtKB-SubCell"/>
</dbReference>
<feature type="binding site" evidence="7">
    <location>
        <position position="363"/>
    </location>
    <ligand>
        <name>Mn(2+)</name>
        <dbReference type="ChEBI" id="CHEBI:29035"/>
        <label>1</label>
    </ligand>
</feature>
<keyword evidence="3 8" id="KW-0812">Transmembrane</keyword>
<dbReference type="GO" id="GO:0016787">
    <property type="term" value="F:hydrolase activity"/>
    <property type="evidence" value="ECO:0007669"/>
    <property type="project" value="UniProtKB-UniRule"/>
</dbReference>
<dbReference type="PANTHER" id="PTHR47618:SF2">
    <property type="entry name" value="CYCLIC-DI-AMP PHOSPHODIESTERASE GDPP"/>
    <property type="match status" value="1"/>
</dbReference>
<comment type="subcellular location">
    <subcellularLocation>
        <location evidence="1">Cell membrane</location>
        <topology evidence="1">Multi-pass membrane protein</topology>
    </subcellularLocation>
</comment>
<dbReference type="InterPro" id="IPR038763">
    <property type="entry name" value="DHH_sf"/>
</dbReference>
<evidence type="ECO:0000256" key="1">
    <source>
        <dbReference type="ARBA" id="ARBA00004651"/>
    </source>
</evidence>
<dbReference type="InterPro" id="IPR001667">
    <property type="entry name" value="DDH_dom"/>
</dbReference>
<evidence type="ECO:0000256" key="2">
    <source>
        <dbReference type="ARBA" id="ARBA00022475"/>
    </source>
</evidence>
<evidence type="ECO:0000256" key="4">
    <source>
        <dbReference type="ARBA" id="ARBA00022989"/>
    </source>
</evidence>
<keyword evidence="4 8" id="KW-1133">Transmembrane helix</keyword>
<feature type="binding site" evidence="7">
    <location>
        <position position="434"/>
    </location>
    <ligand>
        <name>Mn(2+)</name>
        <dbReference type="ChEBI" id="CHEBI:29035"/>
        <label>1</label>
    </ligand>
</feature>
<evidence type="ECO:0000256" key="7">
    <source>
        <dbReference type="PIRSR" id="PIRSR026583-50"/>
    </source>
</evidence>
<name>A0A6I2GL85_9LACT</name>
<evidence type="ECO:0000313" key="10">
    <source>
        <dbReference type="EMBL" id="MRI86039.1"/>
    </source>
</evidence>
<gene>
    <name evidence="10" type="ORF">GIY09_09205</name>
</gene>
<dbReference type="SMART" id="SM00267">
    <property type="entry name" value="GGDEF"/>
    <property type="match status" value="1"/>
</dbReference>
<evidence type="ECO:0000256" key="5">
    <source>
        <dbReference type="ARBA" id="ARBA00023136"/>
    </source>
</evidence>
<feature type="binding site" evidence="7">
    <location>
        <position position="434"/>
    </location>
    <ligand>
        <name>Mn(2+)</name>
        <dbReference type="ChEBI" id="CHEBI:29035"/>
        <label>2</label>
    </ligand>
</feature>
<feature type="binding site" evidence="7">
    <location>
        <position position="365"/>
    </location>
    <ligand>
        <name>Mn(2+)</name>
        <dbReference type="ChEBI" id="CHEBI:29035"/>
        <label>2</label>
    </ligand>
</feature>
<dbReference type="Pfam" id="PF24898">
    <property type="entry name" value="GGDEF_GdpP"/>
    <property type="match status" value="1"/>
</dbReference>
<keyword evidence="7" id="KW-0479">Metal-binding</keyword>
<evidence type="ECO:0000256" key="8">
    <source>
        <dbReference type="SAM" id="Phobius"/>
    </source>
</evidence>
<comment type="catalytic activity">
    <reaction evidence="6">
        <text>3',3'-c-di-AMP + H2O = 5'-O-phosphonoadenylyl-(3'-&gt;5')-adenosine + H(+)</text>
        <dbReference type="Rhea" id="RHEA:54420"/>
        <dbReference type="ChEBI" id="CHEBI:15377"/>
        <dbReference type="ChEBI" id="CHEBI:15378"/>
        <dbReference type="ChEBI" id="CHEBI:71500"/>
        <dbReference type="ChEBI" id="CHEBI:138171"/>
    </reaction>
</comment>
<dbReference type="Pfam" id="PF01368">
    <property type="entry name" value="DHH"/>
    <property type="match status" value="1"/>
</dbReference>
<dbReference type="Gene3D" id="3.10.310.30">
    <property type="match status" value="1"/>
</dbReference>
<keyword evidence="6" id="KW-0378">Hydrolase</keyword>
<dbReference type="PANTHER" id="PTHR47618">
    <property type="entry name" value="BIFUNCTIONAL OLIGORIBONUCLEASE AND PAP PHOSPHATASE NRNA"/>
    <property type="match status" value="1"/>
</dbReference>
<feature type="domain" description="GGDEF" evidence="9">
    <location>
        <begin position="184"/>
        <end position="315"/>
    </location>
</feature>